<evidence type="ECO:0000259" key="3">
    <source>
        <dbReference type="Pfam" id="PF24758"/>
    </source>
</evidence>
<feature type="domain" description="F-box/LRR-repeat protein 15/At3g58940/PEG3-like LRR" evidence="3">
    <location>
        <begin position="123"/>
        <end position="240"/>
    </location>
</feature>
<gene>
    <name evidence="4" type="ORF">CTI12_AA620350</name>
</gene>
<dbReference type="InterPro" id="IPR001810">
    <property type="entry name" value="F-box_dom"/>
</dbReference>
<comment type="caution">
    <text evidence="4">The sequence shown here is derived from an EMBL/GenBank/DDBJ whole genome shotgun (WGS) entry which is preliminary data.</text>
</comment>
<feature type="compositionally biased region" description="Basic residues" evidence="1">
    <location>
        <begin position="1"/>
        <end position="15"/>
    </location>
</feature>
<keyword evidence="5" id="KW-1185">Reference proteome</keyword>
<dbReference type="EMBL" id="PKPP01023043">
    <property type="protein sequence ID" value="PWA34310.1"/>
    <property type="molecule type" value="Genomic_DNA"/>
</dbReference>
<dbReference type="InterPro" id="IPR055411">
    <property type="entry name" value="LRR_FXL15/At3g58940/PEG3-like"/>
</dbReference>
<proteinExistence type="predicted"/>
<feature type="region of interest" description="Disordered" evidence="1">
    <location>
        <begin position="1"/>
        <end position="21"/>
    </location>
</feature>
<dbReference type="InterPro" id="IPR036047">
    <property type="entry name" value="F-box-like_dom_sf"/>
</dbReference>
<dbReference type="PANTHER" id="PTHR34223">
    <property type="entry name" value="OS11G0201299 PROTEIN"/>
    <property type="match status" value="1"/>
</dbReference>
<dbReference type="SUPFAM" id="SSF52047">
    <property type="entry name" value="RNI-like"/>
    <property type="match status" value="1"/>
</dbReference>
<dbReference type="PANTHER" id="PTHR34223:SF51">
    <property type="entry name" value="OS06G0556300 PROTEIN"/>
    <property type="match status" value="1"/>
</dbReference>
<dbReference type="Proteomes" id="UP000245207">
    <property type="component" value="Unassembled WGS sequence"/>
</dbReference>
<accession>A0A2U1KC16</accession>
<dbReference type="AlphaFoldDB" id="A0A2U1KC16"/>
<organism evidence="4 5">
    <name type="scientific">Artemisia annua</name>
    <name type="common">Sweet wormwood</name>
    <dbReference type="NCBI Taxonomy" id="35608"/>
    <lineage>
        <taxon>Eukaryota</taxon>
        <taxon>Viridiplantae</taxon>
        <taxon>Streptophyta</taxon>
        <taxon>Embryophyta</taxon>
        <taxon>Tracheophyta</taxon>
        <taxon>Spermatophyta</taxon>
        <taxon>Magnoliopsida</taxon>
        <taxon>eudicotyledons</taxon>
        <taxon>Gunneridae</taxon>
        <taxon>Pentapetalae</taxon>
        <taxon>asterids</taxon>
        <taxon>campanulids</taxon>
        <taxon>Asterales</taxon>
        <taxon>Asteraceae</taxon>
        <taxon>Asteroideae</taxon>
        <taxon>Anthemideae</taxon>
        <taxon>Artemisiinae</taxon>
        <taxon>Artemisia</taxon>
    </lineage>
</organism>
<feature type="domain" description="F-box" evidence="2">
    <location>
        <begin position="25"/>
        <end position="63"/>
    </location>
</feature>
<dbReference type="Gene3D" id="3.80.10.10">
    <property type="entry name" value="Ribonuclease Inhibitor"/>
    <property type="match status" value="1"/>
</dbReference>
<evidence type="ECO:0000256" key="1">
    <source>
        <dbReference type="SAM" id="MobiDB-lite"/>
    </source>
</evidence>
<dbReference type="SUPFAM" id="SSF81383">
    <property type="entry name" value="F-box domain"/>
    <property type="match status" value="1"/>
</dbReference>
<dbReference type="InterPro" id="IPR053781">
    <property type="entry name" value="F-box_AtFBL13-like"/>
</dbReference>
<dbReference type="Pfam" id="PF24758">
    <property type="entry name" value="LRR_At5g56370"/>
    <property type="match status" value="1"/>
</dbReference>
<reference evidence="4 5" key="1">
    <citation type="journal article" date="2018" name="Mol. Plant">
        <title>The genome of Artemisia annua provides insight into the evolution of Asteraceae family and artemisinin biosynthesis.</title>
        <authorList>
            <person name="Shen Q."/>
            <person name="Zhang L."/>
            <person name="Liao Z."/>
            <person name="Wang S."/>
            <person name="Yan T."/>
            <person name="Shi P."/>
            <person name="Liu M."/>
            <person name="Fu X."/>
            <person name="Pan Q."/>
            <person name="Wang Y."/>
            <person name="Lv Z."/>
            <person name="Lu X."/>
            <person name="Zhang F."/>
            <person name="Jiang W."/>
            <person name="Ma Y."/>
            <person name="Chen M."/>
            <person name="Hao X."/>
            <person name="Li L."/>
            <person name="Tang Y."/>
            <person name="Lv G."/>
            <person name="Zhou Y."/>
            <person name="Sun X."/>
            <person name="Brodelius P.E."/>
            <person name="Rose J.K.C."/>
            <person name="Tang K."/>
        </authorList>
    </citation>
    <scope>NUCLEOTIDE SEQUENCE [LARGE SCALE GENOMIC DNA]</scope>
    <source>
        <strain evidence="5">cv. Huhao1</strain>
        <tissue evidence="4">Leaf</tissue>
    </source>
</reference>
<protein>
    <submittedName>
        <fullName evidence="4">F-box domain, Leucine-rich repeat domain, L domain-like protein</fullName>
    </submittedName>
</protein>
<evidence type="ECO:0000313" key="4">
    <source>
        <dbReference type="EMBL" id="PWA34310.1"/>
    </source>
</evidence>
<dbReference type="InterPro" id="IPR053197">
    <property type="entry name" value="F-box_SCFL_complex_component"/>
</dbReference>
<dbReference type="Pfam" id="PF00646">
    <property type="entry name" value="F-box"/>
    <property type="match status" value="1"/>
</dbReference>
<dbReference type="OrthoDB" id="594804at2759"/>
<name>A0A2U1KC16_ARTAN</name>
<dbReference type="STRING" id="35608.A0A2U1KC16"/>
<sequence>MNKNRTMKRSKRAKPSNHENGVDFISNMPDPILQLILQGLPTTEEVVRTSVLSKRWRYLWTSIPHFPSIDLDVSRGPKNPNKLALQKKKFKEFVSWVLENQTLDLDSFRLSCDNYYMQSTILRWVDAAVMRKVKRLDLTFYTKGWLEDVTLPHCHSLESLRLILYTRSYLEFPDGMCFPALRFFELNCVVIAKLDLVERISTICPLLEELCLIDCPMLNRGGDTLSISCPKLKTLRIHDQHENGLRGLGISVLGLKVSCPELVFFECVGLEVQNHFILENAESLKKAVILPYCILRKKVSSQLGDTICELLAGIAHVESLSLNHFIIRVKT</sequence>
<dbReference type="CDD" id="cd22160">
    <property type="entry name" value="F-box_AtFBL13-like"/>
    <property type="match status" value="1"/>
</dbReference>
<evidence type="ECO:0000313" key="5">
    <source>
        <dbReference type="Proteomes" id="UP000245207"/>
    </source>
</evidence>
<dbReference type="InterPro" id="IPR032675">
    <property type="entry name" value="LRR_dom_sf"/>
</dbReference>
<evidence type="ECO:0000259" key="2">
    <source>
        <dbReference type="Pfam" id="PF00646"/>
    </source>
</evidence>